<feature type="coiled-coil region" evidence="1">
    <location>
        <begin position="295"/>
        <end position="329"/>
    </location>
</feature>
<dbReference type="Proteomes" id="UP000039865">
    <property type="component" value="Unassembled WGS sequence"/>
</dbReference>
<feature type="region of interest" description="Disordered" evidence="2">
    <location>
        <begin position="49"/>
        <end position="72"/>
    </location>
</feature>
<keyword evidence="4" id="KW-1185">Reference proteome</keyword>
<dbReference type="InParanoid" id="A0A078ASH8"/>
<evidence type="ECO:0000313" key="3">
    <source>
        <dbReference type="EMBL" id="CDW85124.1"/>
    </source>
</evidence>
<feature type="region of interest" description="Disordered" evidence="2">
    <location>
        <begin position="668"/>
        <end position="694"/>
    </location>
</feature>
<dbReference type="EMBL" id="CCKQ01013461">
    <property type="protein sequence ID" value="CDW85124.1"/>
    <property type="molecule type" value="Genomic_DNA"/>
</dbReference>
<reference evidence="3 4" key="1">
    <citation type="submission" date="2014-06" db="EMBL/GenBank/DDBJ databases">
        <authorList>
            <person name="Swart Estienne"/>
        </authorList>
    </citation>
    <scope>NUCLEOTIDE SEQUENCE [LARGE SCALE GENOMIC DNA]</scope>
    <source>
        <strain evidence="3 4">130c</strain>
    </source>
</reference>
<evidence type="ECO:0000313" key="4">
    <source>
        <dbReference type="Proteomes" id="UP000039865"/>
    </source>
</evidence>
<feature type="compositionally biased region" description="Polar residues" evidence="2">
    <location>
        <begin position="668"/>
        <end position="690"/>
    </location>
</feature>
<evidence type="ECO:0000256" key="1">
    <source>
        <dbReference type="SAM" id="Coils"/>
    </source>
</evidence>
<organism evidence="3 4">
    <name type="scientific">Stylonychia lemnae</name>
    <name type="common">Ciliate</name>
    <dbReference type="NCBI Taxonomy" id="5949"/>
    <lineage>
        <taxon>Eukaryota</taxon>
        <taxon>Sar</taxon>
        <taxon>Alveolata</taxon>
        <taxon>Ciliophora</taxon>
        <taxon>Intramacronucleata</taxon>
        <taxon>Spirotrichea</taxon>
        <taxon>Stichotrichia</taxon>
        <taxon>Sporadotrichida</taxon>
        <taxon>Oxytrichidae</taxon>
        <taxon>Stylonychinae</taxon>
        <taxon>Stylonychia</taxon>
    </lineage>
</organism>
<feature type="region of interest" description="Disordered" evidence="2">
    <location>
        <begin position="709"/>
        <end position="728"/>
    </location>
</feature>
<sequence>MDLPNLKLVKLRKVMFPKSFVDEFYVEVDPYKSEIPKNQDSITVRDINSARKSKRLSRGVSHGNLYSSASKEKQVKSQIQIRKEMLQSFQDAYETEDRQIENQYASLSSQRQPQLNNFQISSSDFKRKVMTSAQIQSRNPETQRSDLKFTVASTDNVMGTIESNQKSYFNQNGYYKDGVQREVINDKLIYEAYKKKFSLRKEKLQAKEEKNTIMNYKMLIDQLDSLVESHDKCIELINQQKADNKYDNRSDQRTLALSEKIKDMINQNFFIELIDQIKSKVTKKIYSQDDIIEEIERVQKTSRQTIRNLKDLTEKLKKKKRKIKILRHNNLMSNMRIQSLTIDFDKINQELRMETLFDDMEEKQRNTLMQMDGIAKMLDFKVQEKNSIFVKAGTQTEDDISILKYARFQNDKDLKSYISFMPYIDQDRFIGVYKQLKISKMTMADEDQSQYLVGVLLNLIREKLSTDIIRQHQFQLQPFTSFLVHFLIQQTQDQGEGYRQLTKMLRQSQFFKESNIQSTLFKVFLDMIQLPQSPSEELVTLRFVSESMSRAEATLGMSYLKDINLDNVTMNLIYAYHLGLHSFGLFLKDNYLKDDKYEYLDNLSEGEFLIQYFLGNLLPILKKNKKNYDLKFKDDQVFEYYLYEQQRIQYQACSDFYMTKINNNNSHLGVNKAASKQPSTQNTNSIGQSPKRNDFNFNAEIINNNPALAKQQNSSRQGQNLSFIKSQDPSRGQSFKIIREMPLNAFNGIQGSGSNNGTGTFQPKNADIYRDSVIENELLQSRAQDTVQKLCEFAMKKIILNSTEGPNIFNNYKDLCLGGGFIRKLKNEYTSCLNELYRDPNIQVLNSSDFKTYIMDRNYSLILSETERQAVSTWFGSQFNEKIRPSGIITYCSEHQINMNQISKTLFAVKNIFLLIQHSFRELHHRKKCYFSQQLEQQKALEQKVNLFQLVSANITDEQLKVVSIKNYTVFFKLLIDSNPQLKHKIPLILKAYNQILRQIEVTQSTWEEDQIYYVDPTIEEQNLNTKVKFKSKEWIDKEYEIMHQVVERLKLLKINDFKQSQSSIQRTMHPQTLEELVKNSLQVVTSPKNKK</sequence>
<protein>
    <submittedName>
        <fullName evidence="3">Uncharacterized protein</fullName>
    </submittedName>
</protein>
<evidence type="ECO:0000256" key="2">
    <source>
        <dbReference type="SAM" id="MobiDB-lite"/>
    </source>
</evidence>
<dbReference type="AlphaFoldDB" id="A0A078ASH8"/>
<name>A0A078ASH8_STYLE</name>
<accession>A0A078ASH8</accession>
<proteinExistence type="predicted"/>
<gene>
    <name evidence="3" type="primary">Contig10138.g10832</name>
    <name evidence="3" type="ORF">STYLEM_14194</name>
</gene>
<keyword evidence="1" id="KW-0175">Coiled coil</keyword>